<feature type="transmembrane region" description="Helical" evidence="19">
    <location>
        <begin position="64"/>
        <end position="83"/>
    </location>
</feature>
<keyword evidence="13 19" id="KW-0472">Membrane</keyword>
<protein>
    <recommendedName>
        <fullName evidence="6 19">Adenosylcobinamide-GDP ribazoletransferase</fullName>
        <ecNumber evidence="5 19">2.7.8.26</ecNumber>
    </recommendedName>
    <alternativeName>
        <fullName evidence="16 19">Cobalamin synthase</fullName>
    </alternativeName>
    <alternativeName>
        <fullName evidence="15 19">Cobalamin-5'-phosphate synthase</fullName>
    </alternativeName>
</protein>
<dbReference type="GO" id="GO:0008818">
    <property type="term" value="F:cobalamin 5'-phosphate synthase activity"/>
    <property type="evidence" value="ECO:0007669"/>
    <property type="project" value="UniProtKB-UniRule"/>
</dbReference>
<dbReference type="OrthoDB" id="9794626at2"/>
<evidence type="ECO:0000256" key="13">
    <source>
        <dbReference type="ARBA" id="ARBA00023136"/>
    </source>
</evidence>
<evidence type="ECO:0000256" key="18">
    <source>
        <dbReference type="ARBA" id="ARBA00049504"/>
    </source>
</evidence>
<dbReference type="GO" id="GO:0009236">
    <property type="term" value="P:cobalamin biosynthetic process"/>
    <property type="evidence" value="ECO:0007669"/>
    <property type="project" value="UniProtKB-UniRule"/>
</dbReference>
<dbReference type="GO" id="GO:0051073">
    <property type="term" value="F:adenosylcobinamide-GDP ribazoletransferase activity"/>
    <property type="evidence" value="ECO:0007669"/>
    <property type="project" value="UniProtKB-UniRule"/>
</dbReference>
<keyword evidence="21" id="KW-1185">Reference proteome</keyword>
<evidence type="ECO:0000256" key="9">
    <source>
        <dbReference type="ARBA" id="ARBA00022679"/>
    </source>
</evidence>
<evidence type="ECO:0000256" key="14">
    <source>
        <dbReference type="ARBA" id="ARBA00025228"/>
    </source>
</evidence>
<evidence type="ECO:0000256" key="17">
    <source>
        <dbReference type="ARBA" id="ARBA00048623"/>
    </source>
</evidence>
<dbReference type="PANTHER" id="PTHR34148:SF1">
    <property type="entry name" value="ADENOSYLCOBINAMIDE-GDP RIBAZOLETRANSFERASE"/>
    <property type="match status" value="1"/>
</dbReference>
<reference evidence="21" key="1">
    <citation type="submission" date="2017-03" db="EMBL/GenBank/DDBJ databases">
        <authorList>
            <person name="Rodrigo-Torres L."/>
            <person name="Arahal R.D."/>
            <person name="Lucena T."/>
        </authorList>
    </citation>
    <scope>NUCLEOTIDE SEQUENCE [LARGE SCALE GENOMIC DNA]</scope>
    <source>
        <strain evidence="21">CECT 8370</strain>
    </source>
</reference>
<dbReference type="PANTHER" id="PTHR34148">
    <property type="entry name" value="ADENOSYLCOBINAMIDE-GDP RIBAZOLETRANSFERASE"/>
    <property type="match status" value="1"/>
</dbReference>
<evidence type="ECO:0000256" key="15">
    <source>
        <dbReference type="ARBA" id="ARBA00032605"/>
    </source>
</evidence>
<dbReference type="Pfam" id="PF02654">
    <property type="entry name" value="CobS"/>
    <property type="match status" value="1"/>
</dbReference>
<evidence type="ECO:0000256" key="8">
    <source>
        <dbReference type="ARBA" id="ARBA00022573"/>
    </source>
</evidence>
<sequence length="252" mass="25697">MTENDKTLIRAVDVPLALSLLSRLPVPVRAYDRSAEAAWAYPLVGVVLGTLAAFGGLFTGWIGLPAPLAALFALSLLIVLSGAMHEDGLADTADGLWGGWDRQKRLEIMKDSHIGSYGVLALILSLGARWGALWLLFETSQTTAALALIVAATLSRGVMPALMAALPHARDSGLSRRVGRVAPMSAALAGLLAGAVAVVMLGGAGVTAVLCAGLAALGVGAIARAKIGGQTGDILGASQQIAEIAVLFSLLS</sequence>
<comment type="catalytic activity">
    <reaction evidence="17 19">
        <text>alpha-ribazole + adenosylcob(III)inamide-GDP = adenosylcob(III)alamin + GMP + H(+)</text>
        <dbReference type="Rhea" id="RHEA:16049"/>
        <dbReference type="ChEBI" id="CHEBI:10329"/>
        <dbReference type="ChEBI" id="CHEBI:15378"/>
        <dbReference type="ChEBI" id="CHEBI:18408"/>
        <dbReference type="ChEBI" id="CHEBI:58115"/>
        <dbReference type="ChEBI" id="CHEBI:60487"/>
        <dbReference type="EC" id="2.7.8.26"/>
    </reaction>
</comment>
<evidence type="ECO:0000313" key="20">
    <source>
        <dbReference type="EMBL" id="SLN35508.1"/>
    </source>
</evidence>
<comment type="pathway">
    <text evidence="3 19">Cofactor biosynthesis; adenosylcobalamin biosynthesis; adenosylcobalamin from cob(II)yrinate a,c-diamide: step 7/7.</text>
</comment>
<keyword evidence="8 19" id="KW-0169">Cobalamin biosynthesis</keyword>
<keyword evidence="10 19" id="KW-0812">Transmembrane</keyword>
<feature type="transmembrane region" description="Helical" evidence="19">
    <location>
        <begin position="178"/>
        <end position="198"/>
    </location>
</feature>
<evidence type="ECO:0000256" key="4">
    <source>
        <dbReference type="ARBA" id="ARBA00010561"/>
    </source>
</evidence>
<keyword evidence="9 19" id="KW-0808">Transferase</keyword>
<dbReference type="Proteomes" id="UP000194012">
    <property type="component" value="Unassembled WGS sequence"/>
</dbReference>
<evidence type="ECO:0000256" key="10">
    <source>
        <dbReference type="ARBA" id="ARBA00022692"/>
    </source>
</evidence>
<evidence type="ECO:0000256" key="6">
    <source>
        <dbReference type="ARBA" id="ARBA00015850"/>
    </source>
</evidence>
<evidence type="ECO:0000256" key="16">
    <source>
        <dbReference type="ARBA" id="ARBA00032853"/>
    </source>
</evidence>
<comment type="catalytic activity">
    <reaction evidence="18 19">
        <text>alpha-ribazole 5'-phosphate + adenosylcob(III)inamide-GDP = adenosylcob(III)alamin 5'-phosphate + GMP + H(+)</text>
        <dbReference type="Rhea" id="RHEA:23560"/>
        <dbReference type="ChEBI" id="CHEBI:15378"/>
        <dbReference type="ChEBI" id="CHEBI:57918"/>
        <dbReference type="ChEBI" id="CHEBI:58115"/>
        <dbReference type="ChEBI" id="CHEBI:60487"/>
        <dbReference type="ChEBI" id="CHEBI:60493"/>
        <dbReference type="EC" id="2.7.8.26"/>
    </reaction>
</comment>
<comment type="subcellular location">
    <subcellularLocation>
        <location evidence="2 19">Cell membrane</location>
        <topology evidence="2 19">Multi-pass membrane protein</topology>
    </subcellularLocation>
</comment>
<evidence type="ECO:0000256" key="5">
    <source>
        <dbReference type="ARBA" id="ARBA00013200"/>
    </source>
</evidence>
<dbReference type="EMBL" id="FWFJ01000010">
    <property type="protein sequence ID" value="SLN35508.1"/>
    <property type="molecule type" value="Genomic_DNA"/>
</dbReference>
<keyword evidence="11 19" id="KW-0460">Magnesium</keyword>
<evidence type="ECO:0000256" key="3">
    <source>
        <dbReference type="ARBA" id="ARBA00004663"/>
    </source>
</evidence>
<comment type="similarity">
    <text evidence="4 19">Belongs to the CobS family.</text>
</comment>
<feature type="transmembrane region" description="Helical" evidence="19">
    <location>
        <begin position="39"/>
        <end position="58"/>
    </location>
</feature>
<evidence type="ECO:0000256" key="19">
    <source>
        <dbReference type="HAMAP-Rule" id="MF_00719"/>
    </source>
</evidence>
<dbReference type="HAMAP" id="MF_00719">
    <property type="entry name" value="CobS"/>
    <property type="match status" value="1"/>
</dbReference>
<evidence type="ECO:0000256" key="2">
    <source>
        <dbReference type="ARBA" id="ARBA00004651"/>
    </source>
</evidence>
<evidence type="ECO:0000256" key="11">
    <source>
        <dbReference type="ARBA" id="ARBA00022842"/>
    </source>
</evidence>
<comment type="function">
    <text evidence="14 19">Joins adenosylcobinamide-GDP and alpha-ribazole to generate adenosylcobalamin (Ado-cobalamin). Also synthesizes adenosylcobalamin 5'-phosphate from adenosylcobinamide-GDP and alpha-ribazole 5'-phosphate.</text>
</comment>
<dbReference type="RefSeq" id="WP_085826406.1">
    <property type="nucleotide sequence ID" value="NZ_FWFJ01000010.1"/>
</dbReference>
<evidence type="ECO:0000313" key="21">
    <source>
        <dbReference type="Proteomes" id="UP000194012"/>
    </source>
</evidence>
<feature type="transmembrane region" description="Helical" evidence="19">
    <location>
        <begin position="114"/>
        <end position="137"/>
    </location>
</feature>
<dbReference type="UniPathway" id="UPA00148">
    <property type="reaction ID" value="UER00238"/>
</dbReference>
<dbReference type="EC" id="2.7.8.26" evidence="5 19"/>
<name>A0A1X6YZK7_9RHOB</name>
<comment type="cofactor">
    <cofactor evidence="1 19">
        <name>Mg(2+)</name>
        <dbReference type="ChEBI" id="CHEBI:18420"/>
    </cofactor>
</comment>
<evidence type="ECO:0000256" key="1">
    <source>
        <dbReference type="ARBA" id="ARBA00001946"/>
    </source>
</evidence>
<keyword evidence="12 19" id="KW-1133">Transmembrane helix</keyword>
<gene>
    <name evidence="20" type="primary">cobS_1</name>
    <name evidence="19" type="synonym">cobS</name>
    <name evidence="20" type="ORF">ROG8370_01462</name>
</gene>
<feature type="transmembrane region" description="Helical" evidence="19">
    <location>
        <begin position="143"/>
        <end position="166"/>
    </location>
</feature>
<proteinExistence type="inferred from homology"/>
<dbReference type="NCBIfam" id="TIGR00317">
    <property type="entry name" value="cobS"/>
    <property type="match status" value="1"/>
</dbReference>
<accession>A0A1X6YZK7</accession>
<feature type="transmembrane region" description="Helical" evidence="19">
    <location>
        <begin position="204"/>
        <end position="223"/>
    </location>
</feature>
<evidence type="ECO:0000256" key="12">
    <source>
        <dbReference type="ARBA" id="ARBA00022989"/>
    </source>
</evidence>
<dbReference type="AlphaFoldDB" id="A0A1X6YZK7"/>
<dbReference type="InterPro" id="IPR003805">
    <property type="entry name" value="CobS"/>
</dbReference>
<keyword evidence="7 19" id="KW-1003">Cell membrane</keyword>
<evidence type="ECO:0000256" key="7">
    <source>
        <dbReference type="ARBA" id="ARBA00022475"/>
    </source>
</evidence>
<dbReference type="GO" id="GO:0005886">
    <property type="term" value="C:plasma membrane"/>
    <property type="evidence" value="ECO:0007669"/>
    <property type="project" value="UniProtKB-SubCell"/>
</dbReference>
<organism evidence="20 21">
    <name type="scientific">Roseovarius gaetbuli</name>
    <dbReference type="NCBI Taxonomy" id="1356575"/>
    <lineage>
        <taxon>Bacteria</taxon>
        <taxon>Pseudomonadati</taxon>
        <taxon>Pseudomonadota</taxon>
        <taxon>Alphaproteobacteria</taxon>
        <taxon>Rhodobacterales</taxon>
        <taxon>Roseobacteraceae</taxon>
        <taxon>Roseovarius</taxon>
    </lineage>
</organism>